<reference evidence="1 2" key="1">
    <citation type="submission" date="2018-02" db="EMBL/GenBank/DDBJ databases">
        <authorList>
            <person name="Cohen D.B."/>
            <person name="Kent A.D."/>
        </authorList>
    </citation>
    <scope>NUCLEOTIDE SEQUENCE [LARGE SCALE GENOMIC DNA]</scope>
    <source>
        <strain evidence="1">1</strain>
    </source>
</reference>
<dbReference type="EMBL" id="LT985188">
    <property type="protein sequence ID" value="SPD85137.1"/>
    <property type="molecule type" value="Genomic_DNA"/>
</dbReference>
<dbReference type="SUPFAM" id="SSF53756">
    <property type="entry name" value="UDP-Glycosyltransferase/glycogen phosphorylase"/>
    <property type="match status" value="1"/>
</dbReference>
<gene>
    <name evidence="1" type="primary">tuaH</name>
    <name evidence="1" type="ORF">MPLG2_0101</name>
</gene>
<keyword evidence="1" id="KW-0808">Transferase</keyword>
<dbReference type="GO" id="GO:0016757">
    <property type="term" value="F:glycosyltransferase activity"/>
    <property type="evidence" value="ECO:0007669"/>
    <property type="project" value="UniProtKB-KW"/>
</dbReference>
<sequence>MNLRELVVCSLESWDQVWRRNQYFVDGLLRRNPELRVLWIEPAADPLHAALHRHRPSLGAGLREVPGYYGRLHTLQPTKWLPRAVGTLADRLMIAEARRAARSLSLTAPVLWVNDPGWAGLLDTGWPAIYDVTDDWVAADRGTREHDRIVGGENRLMAQCVVVVVCSTGLQATKSRIRPVELVQNAVDVHAYRSPRPRPDDLAPGPVALYVGTMHEDRLDVALCARIADSLAGIGARLAFVGPNALSPANTRLLQESPATVIMGPRPYTEVPAYLQHADVLIVPHLVDEFTESLDPIKLYEYEAVGRPIAATPVAGFRDLANTPGVLVAPAERFADELTQMIQAPPERVGPFEPADWAGRVAAMQDVLERAAADTTEAP</sequence>
<dbReference type="OrthoDB" id="9771846at2"/>
<organism evidence="1 2">
    <name type="scientific">Micropruina glycogenica</name>
    <dbReference type="NCBI Taxonomy" id="75385"/>
    <lineage>
        <taxon>Bacteria</taxon>
        <taxon>Bacillati</taxon>
        <taxon>Actinomycetota</taxon>
        <taxon>Actinomycetes</taxon>
        <taxon>Propionibacteriales</taxon>
        <taxon>Nocardioidaceae</taxon>
        <taxon>Micropruina</taxon>
    </lineage>
</organism>
<keyword evidence="2" id="KW-1185">Reference proteome</keyword>
<dbReference type="KEGG" id="mgg:MPLG2_0101"/>
<evidence type="ECO:0000313" key="2">
    <source>
        <dbReference type="Proteomes" id="UP000238164"/>
    </source>
</evidence>
<name>A0A2N9JAD2_9ACTN</name>
<accession>A0A2N9JAD2</accession>
<dbReference type="Gene3D" id="3.40.50.2000">
    <property type="entry name" value="Glycogen Phosphorylase B"/>
    <property type="match status" value="1"/>
</dbReference>
<dbReference type="Proteomes" id="UP000238164">
    <property type="component" value="Chromosome 1"/>
</dbReference>
<evidence type="ECO:0000313" key="1">
    <source>
        <dbReference type="EMBL" id="SPD85137.1"/>
    </source>
</evidence>
<dbReference type="RefSeq" id="WP_105184446.1">
    <property type="nucleotide sequence ID" value="NZ_BAAAGO010000016.1"/>
</dbReference>
<dbReference type="Pfam" id="PF13692">
    <property type="entry name" value="Glyco_trans_1_4"/>
    <property type="match status" value="1"/>
</dbReference>
<keyword evidence="1" id="KW-0328">Glycosyltransferase</keyword>
<proteinExistence type="predicted"/>
<protein>
    <submittedName>
        <fullName evidence="1">Putative teichuronic acid biosynthesis glycosyltransferase TuaH</fullName>
        <ecNumber evidence="1">2.4.-.-</ecNumber>
    </submittedName>
</protein>
<dbReference type="EC" id="2.4.-.-" evidence="1"/>
<dbReference type="AlphaFoldDB" id="A0A2N9JAD2"/>